<name>A0A514D573_9VIRU</name>
<organism evidence="1">
    <name type="scientific">Leviviridae sp</name>
    <dbReference type="NCBI Taxonomy" id="2027243"/>
    <lineage>
        <taxon>Viruses</taxon>
        <taxon>Riboviria</taxon>
        <taxon>Orthornavirae</taxon>
        <taxon>Lenarviricota</taxon>
        <taxon>Leviviricetes</taxon>
        <taxon>Norzivirales</taxon>
        <taxon>Fiersviridae</taxon>
    </lineage>
</organism>
<gene>
    <name evidence="1" type="ORF">H2Bulk35506_000001</name>
</gene>
<evidence type="ECO:0008006" key="2">
    <source>
        <dbReference type="Google" id="ProtNLM"/>
    </source>
</evidence>
<sequence length="384" mass="43404">MSFPRPRVRGTTDLVDGIYARGSWTSDPTFLYSFGADWKSFRRYEYITDVVGTPKTQKVKPVLHVKARYDGLPMQSFRADHGYVISFRDDAMPNIDIAWLLGLDEFSLPHSQRVIAAQEAFNSFSDRFPAKISGAEFVQGLFELSALIPKLQHTITQTIASAYLTKKFGWDNLISDLKQFTSLASSIRERMEFLKRTYGKPTKLYFKKPDIQNVESWTHDFNNGRSWTTRLTLVDYQCDFTAGATLVQQLSHIDDAIGWLRAIVISLGLNNIAVSIWKTSRLSFVVDWFFNVSGSLTRLASVQPAEKWDVYDVSSTVKLKAKFSVVQVNDDVMDAAPNPEHHLGYLTIERYERLVGLPLDLSLFTPSSATPDQLVLMAAMVGAK</sequence>
<reference evidence="1" key="1">
    <citation type="submission" date="2019-05" db="EMBL/GenBank/DDBJ databases">
        <title>Metatranscriptomic reconstruction reveals RNA viruses with the potential to shape carbon cycling in soil.</title>
        <authorList>
            <person name="Starr E.P."/>
            <person name="Nuccio E."/>
            <person name="Pett-Ridge J."/>
            <person name="Banfield J.F."/>
            <person name="Firestone M.K."/>
        </authorList>
    </citation>
    <scope>NUCLEOTIDE SEQUENCE</scope>
    <source>
        <strain evidence="1">H2_Bulk_35_scaffold_506</strain>
    </source>
</reference>
<proteinExistence type="predicted"/>
<dbReference type="EMBL" id="MN034314">
    <property type="protein sequence ID" value="QDH88737.1"/>
    <property type="molecule type" value="Genomic_RNA"/>
</dbReference>
<accession>A0A514D573</accession>
<evidence type="ECO:0000313" key="1">
    <source>
        <dbReference type="EMBL" id="QDH88737.1"/>
    </source>
</evidence>
<protein>
    <recommendedName>
        <fullName evidence="2">Maturation</fullName>
    </recommendedName>
</protein>